<name>A0AA38MGX8_9CUCU</name>
<keyword evidence="2" id="KW-1185">Reference proteome</keyword>
<evidence type="ECO:0000313" key="1">
    <source>
        <dbReference type="EMBL" id="KAJ3655404.1"/>
    </source>
</evidence>
<proteinExistence type="predicted"/>
<gene>
    <name evidence="1" type="ORF">Zmor_014536</name>
</gene>
<dbReference type="Proteomes" id="UP001168821">
    <property type="component" value="Unassembled WGS sequence"/>
</dbReference>
<reference evidence="1" key="1">
    <citation type="journal article" date="2023" name="G3 (Bethesda)">
        <title>Whole genome assemblies of Zophobas morio and Tenebrio molitor.</title>
        <authorList>
            <person name="Kaur S."/>
            <person name="Stinson S.A."/>
            <person name="diCenzo G.C."/>
        </authorList>
    </citation>
    <scope>NUCLEOTIDE SEQUENCE</scope>
    <source>
        <strain evidence="1">QUZm001</strain>
    </source>
</reference>
<organism evidence="1 2">
    <name type="scientific">Zophobas morio</name>
    <dbReference type="NCBI Taxonomy" id="2755281"/>
    <lineage>
        <taxon>Eukaryota</taxon>
        <taxon>Metazoa</taxon>
        <taxon>Ecdysozoa</taxon>
        <taxon>Arthropoda</taxon>
        <taxon>Hexapoda</taxon>
        <taxon>Insecta</taxon>
        <taxon>Pterygota</taxon>
        <taxon>Neoptera</taxon>
        <taxon>Endopterygota</taxon>
        <taxon>Coleoptera</taxon>
        <taxon>Polyphaga</taxon>
        <taxon>Cucujiformia</taxon>
        <taxon>Tenebrionidae</taxon>
        <taxon>Zophobas</taxon>
    </lineage>
</organism>
<comment type="caution">
    <text evidence="1">The sequence shown here is derived from an EMBL/GenBank/DDBJ whole genome shotgun (WGS) entry which is preliminary data.</text>
</comment>
<dbReference type="AlphaFoldDB" id="A0AA38MGX8"/>
<evidence type="ECO:0000313" key="2">
    <source>
        <dbReference type="Proteomes" id="UP001168821"/>
    </source>
</evidence>
<sequence length="155" mass="16779">MEAHLTVHHLYLKGCTVQVPFWLSPGLHRFRSLAPLRRRHHRAAPFSVPCTTSTSCYHQGCSKVPCAAPLTSSSGSHCLGPLYLIADVAIGVALSRSPVSYTPPPSSNTTLRVPGAAIIPAEVAAPSRTHTLLLNYIILIINKPLSYHNNNILNI</sequence>
<accession>A0AA38MGX8</accession>
<dbReference type="EMBL" id="JALNTZ010000004">
    <property type="protein sequence ID" value="KAJ3655404.1"/>
    <property type="molecule type" value="Genomic_DNA"/>
</dbReference>
<protein>
    <submittedName>
        <fullName evidence="1">Uncharacterized protein</fullName>
    </submittedName>
</protein>